<gene>
    <name evidence="2" type="ORF">FME351_LOCUS23217</name>
    <name evidence="1" type="ORF">GRG538_LOCUS23327</name>
    <name evidence="4" type="ORF">QYT958_LOCUS10592</name>
    <name evidence="3" type="ORF">TSG867_LOCUS14307</name>
</gene>
<comment type="caution">
    <text evidence="1">The sequence shown here is derived from an EMBL/GenBank/DDBJ whole genome shotgun (WGS) entry which is preliminary data.</text>
</comment>
<accession>A0A818NXM6</accession>
<dbReference type="Pfam" id="PF15104">
    <property type="entry name" value="CFAP141"/>
    <property type="match status" value="1"/>
</dbReference>
<reference evidence="1" key="1">
    <citation type="submission" date="2021-02" db="EMBL/GenBank/DDBJ databases">
        <authorList>
            <person name="Nowell W R."/>
        </authorList>
    </citation>
    <scope>NUCLEOTIDE SEQUENCE</scope>
</reference>
<dbReference type="AlphaFoldDB" id="A0A818NXM6"/>
<dbReference type="EMBL" id="CAJOBQ010000790">
    <property type="protein sequence ID" value="CAF4418208.1"/>
    <property type="molecule type" value="Genomic_DNA"/>
</dbReference>
<dbReference type="Proteomes" id="UP000663848">
    <property type="component" value="Unassembled WGS sequence"/>
</dbReference>
<dbReference type="Proteomes" id="UP000663869">
    <property type="component" value="Unassembled WGS sequence"/>
</dbReference>
<dbReference type="Proteomes" id="UP000663872">
    <property type="component" value="Unassembled WGS sequence"/>
</dbReference>
<dbReference type="EMBL" id="CAJOBR010001188">
    <property type="protein sequence ID" value="CAF4586192.1"/>
    <property type="molecule type" value="Genomic_DNA"/>
</dbReference>
<dbReference type="EMBL" id="CAJNYT010003917">
    <property type="protein sequence ID" value="CAF3614100.1"/>
    <property type="molecule type" value="Genomic_DNA"/>
</dbReference>
<dbReference type="Proteomes" id="UP000663862">
    <property type="component" value="Unassembled WGS sequence"/>
</dbReference>
<proteinExistence type="predicted"/>
<dbReference type="InterPro" id="IPR029375">
    <property type="entry name" value="CFAP141"/>
</dbReference>
<evidence type="ECO:0000313" key="1">
    <source>
        <dbReference type="EMBL" id="CAF3614100.1"/>
    </source>
</evidence>
<evidence type="ECO:0000313" key="4">
    <source>
        <dbReference type="EMBL" id="CAF4586192.1"/>
    </source>
</evidence>
<protein>
    <submittedName>
        <fullName evidence="1">Uncharacterized protein</fullName>
    </submittedName>
</protein>
<name>A0A818NXM6_9BILA</name>
<evidence type="ECO:0000313" key="2">
    <source>
        <dbReference type="EMBL" id="CAF3626496.1"/>
    </source>
</evidence>
<sequence length="146" mass="17119">MFQPGKQPVGVSTQDRLMSTSFRYEVNKGKPNNSGMRMQQTAQFEEVYFKQQKELEQNKYEQFKAKWAEQSAWANVALQESSINKQRGQELLLLRKAHLTVRRAALATLLQNEQRGYEQEFQSKGMAVYKDMYQIDPQCTPLDLYR</sequence>
<dbReference type="EMBL" id="CAJNYU010003038">
    <property type="protein sequence ID" value="CAF3626496.1"/>
    <property type="molecule type" value="Genomic_DNA"/>
</dbReference>
<evidence type="ECO:0000313" key="5">
    <source>
        <dbReference type="Proteomes" id="UP000663872"/>
    </source>
</evidence>
<organism evidence="1 5">
    <name type="scientific">Rotaria socialis</name>
    <dbReference type="NCBI Taxonomy" id="392032"/>
    <lineage>
        <taxon>Eukaryota</taxon>
        <taxon>Metazoa</taxon>
        <taxon>Spiralia</taxon>
        <taxon>Gnathifera</taxon>
        <taxon>Rotifera</taxon>
        <taxon>Eurotatoria</taxon>
        <taxon>Bdelloidea</taxon>
        <taxon>Philodinida</taxon>
        <taxon>Philodinidae</taxon>
        <taxon>Rotaria</taxon>
    </lineage>
</organism>
<evidence type="ECO:0000313" key="3">
    <source>
        <dbReference type="EMBL" id="CAF4418208.1"/>
    </source>
</evidence>